<comment type="caution">
    <text evidence="2">The sequence shown here is derived from an EMBL/GenBank/DDBJ whole genome shotgun (WGS) entry which is preliminary data.</text>
</comment>
<evidence type="ECO:0000313" key="2">
    <source>
        <dbReference type="EMBL" id="OLT61239.1"/>
    </source>
</evidence>
<reference evidence="2 3" key="1">
    <citation type="submission" date="2016-10" db="EMBL/GenBank/DDBJ databases">
        <title>Comparative genomics uncovers the prolific and rare metabolic potential of the cyanobacterial genus Moorea.</title>
        <authorList>
            <person name="Leao T."/>
            <person name="Castelao G."/>
            <person name="Korobeynikov A."/>
            <person name="Monroe E.A."/>
            <person name="Podell S."/>
            <person name="Glukhov E."/>
            <person name="Allen E."/>
            <person name="Gerwick W.H."/>
            <person name="Gerwick L."/>
        </authorList>
    </citation>
    <scope>NUCLEOTIDE SEQUENCE [LARGE SCALE GENOMIC DNA]</scope>
    <source>
        <strain evidence="2 3">PNG5-198</strain>
    </source>
</reference>
<gene>
    <name evidence="2" type="ORF">BJP37_21675</name>
</gene>
<evidence type="ECO:0000256" key="1">
    <source>
        <dbReference type="SAM" id="MobiDB-lite"/>
    </source>
</evidence>
<proteinExistence type="predicted"/>
<keyword evidence="3" id="KW-1185">Reference proteome</keyword>
<dbReference type="Proteomes" id="UP000186657">
    <property type="component" value="Unassembled WGS sequence"/>
</dbReference>
<dbReference type="EMBL" id="MKZS01000001">
    <property type="protein sequence ID" value="OLT61239.1"/>
    <property type="molecule type" value="Genomic_DNA"/>
</dbReference>
<sequence>MAVLNGFGELGVGSRECGRCGECGAGAQGVWGGGAGGEERRAEKSREKERRVAGKRGKNPVYLITMNTAIINEQVLTLQTC</sequence>
<name>A0A1U7N5K7_9CYAN</name>
<feature type="region of interest" description="Disordered" evidence="1">
    <location>
        <begin position="31"/>
        <end position="54"/>
    </location>
</feature>
<organism evidence="2 3">
    <name type="scientific">Moorena bouillonii PNG</name>
    <dbReference type="NCBI Taxonomy" id="568701"/>
    <lineage>
        <taxon>Bacteria</taxon>
        <taxon>Bacillati</taxon>
        <taxon>Cyanobacteriota</taxon>
        <taxon>Cyanophyceae</taxon>
        <taxon>Coleofasciculales</taxon>
        <taxon>Coleofasciculaceae</taxon>
        <taxon>Moorena</taxon>
    </lineage>
</organism>
<feature type="compositionally biased region" description="Basic and acidic residues" evidence="1">
    <location>
        <begin position="37"/>
        <end position="52"/>
    </location>
</feature>
<evidence type="ECO:0000313" key="3">
    <source>
        <dbReference type="Proteomes" id="UP000186657"/>
    </source>
</evidence>
<dbReference type="AlphaFoldDB" id="A0A1U7N5K7"/>
<accession>A0A1U7N5K7</accession>
<protein>
    <submittedName>
        <fullName evidence="2">Uncharacterized protein</fullName>
    </submittedName>
</protein>